<keyword evidence="16 26" id="KW-0520">NAD</keyword>
<evidence type="ECO:0000256" key="15">
    <source>
        <dbReference type="ARBA" id="ARBA00023015"/>
    </source>
</evidence>
<evidence type="ECO:0000256" key="4">
    <source>
        <dbReference type="ARBA" id="ARBA00022454"/>
    </source>
</evidence>
<dbReference type="Pfam" id="PF02877">
    <property type="entry name" value="PARP_reg"/>
    <property type="match status" value="1"/>
</dbReference>
<evidence type="ECO:0000256" key="26">
    <source>
        <dbReference type="RuleBase" id="RU362114"/>
    </source>
</evidence>
<keyword evidence="4" id="KW-0158">Chromosome</keyword>
<evidence type="ECO:0000256" key="25">
    <source>
        <dbReference type="ARBA" id="ARBA00048575"/>
    </source>
</evidence>
<dbReference type="GO" id="GO:0140807">
    <property type="term" value="F:NAD+-protein-glutamate ADP-ribosyltransferase activity"/>
    <property type="evidence" value="ECO:0007669"/>
    <property type="project" value="RHEA"/>
</dbReference>
<evidence type="ECO:0000256" key="18">
    <source>
        <dbReference type="ARBA" id="ARBA00023163"/>
    </source>
</evidence>
<comment type="catalytic activity">
    <reaction evidence="23">
        <text>L-histidyl-[protein] + NAD(+) = N(tele)-(ADP-D-ribosyl)-L-histidyl-[protein] + nicotinamide + H(+)</text>
        <dbReference type="Rhea" id="RHEA:72071"/>
        <dbReference type="Rhea" id="RHEA-COMP:9745"/>
        <dbReference type="Rhea" id="RHEA-COMP:18085"/>
        <dbReference type="ChEBI" id="CHEBI:15378"/>
        <dbReference type="ChEBI" id="CHEBI:17154"/>
        <dbReference type="ChEBI" id="CHEBI:29979"/>
        <dbReference type="ChEBI" id="CHEBI:57540"/>
        <dbReference type="ChEBI" id="CHEBI:191398"/>
    </reaction>
    <physiologicalReaction direction="left-to-right" evidence="23">
        <dbReference type="Rhea" id="RHEA:72072"/>
    </physiologicalReaction>
</comment>
<dbReference type="GO" id="GO:0140815">
    <property type="term" value="F:NAD+-protein-histidine ADP-ribosyltransferase activity"/>
    <property type="evidence" value="ECO:0007669"/>
    <property type="project" value="RHEA"/>
</dbReference>
<dbReference type="Gene3D" id="3.90.228.10">
    <property type="match status" value="1"/>
</dbReference>
<evidence type="ECO:0000256" key="21">
    <source>
        <dbReference type="ARBA" id="ARBA00024164"/>
    </source>
</evidence>
<comment type="catalytic activity">
    <reaction evidence="22">
        <text>NAD(+) + (ADP-D-ribosyl)n-acceptor = nicotinamide + (ADP-D-ribosyl)n+1-acceptor + H(+).</text>
        <dbReference type="EC" id="2.4.2.30"/>
    </reaction>
</comment>
<dbReference type="InterPro" id="IPR050800">
    <property type="entry name" value="ARTD/PARP"/>
</dbReference>
<dbReference type="GO" id="GO:0016779">
    <property type="term" value="F:nucleotidyltransferase activity"/>
    <property type="evidence" value="ECO:0007669"/>
    <property type="project" value="UniProtKB-KW"/>
</dbReference>
<dbReference type="GO" id="GO:0045087">
    <property type="term" value="P:innate immune response"/>
    <property type="evidence" value="ECO:0007669"/>
    <property type="project" value="UniProtKB-KW"/>
</dbReference>
<dbReference type="EC" id="2.4.2.-" evidence="26"/>
<dbReference type="GO" id="GO:0003677">
    <property type="term" value="F:DNA binding"/>
    <property type="evidence" value="ECO:0007669"/>
    <property type="project" value="UniProtKB-KW"/>
</dbReference>
<evidence type="ECO:0000256" key="3">
    <source>
        <dbReference type="ARBA" id="ARBA00004604"/>
    </source>
</evidence>
<dbReference type="GO" id="GO:0006302">
    <property type="term" value="P:double-strand break repair"/>
    <property type="evidence" value="ECO:0007669"/>
    <property type="project" value="TreeGrafter"/>
</dbReference>
<comment type="catalytic activity">
    <reaction evidence="20">
        <text>L-glutamyl-[protein] + NAD(+) = 5-O-(ADP-D-ribosyl)-L-glutamyl-[protein] + nicotinamide</text>
        <dbReference type="Rhea" id="RHEA:58224"/>
        <dbReference type="Rhea" id="RHEA-COMP:10208"/>
        <dbReference type="Rhea" id="RHEA-COMP:15089"/>
        <dbReference type="ChEBI" id="CHEBI:17154"/>
        <dbReference type="ChEBI" id="CHEBI:29973"/>
        <dbReference type="ChEBI" id="CHEBI:57540"/>
        <dbReference type="ChEBI" id="CHEBI:142540"/>
    </reaction>
    <physiologicalReaction direction="left-to-right" evidence="20">
        <dbReference type="Rhea" id="RHEA:58225"/>
    </physiologicalReaction>
</comment>
<evidence type="ECO:0000256" key="16">
    <source>
        <dbReference type="ARBA" id="ARBA00023027"/>
    </source>
</evidence>
<sequence length="334" mass="38256">MPVQQLVALIFSKKEMERTIIRLKLDFAKIPIYSIDRDTLTAAYKILNDVHELIQANCSTSKFDGPTQALLLDLTNRFYSKIHHCFNGLEKPRILDNLEIVKEKNEILDNLFEIILARDVLKEKLRPSETAKEDKTSPIDNCYTTLSTNLEIIDSESPDHARILQYFMDSQSPIHNFCLKMGHMFRVVRRDERERFLPFQNFNNRRLLWHGSRTSNIAGILMHGLKASPSGAENSTWNRGIYFADVSTKSAWYCRVASSSEVGILLLCEVALGNMNEITRNTTFPEKLPEEYNSIKVIGKYQSPDVTGLMIDGVQIPLGTPQKMKQDADMEHNE</sequence>
<comment type="subcellular location">
    <subcellularLocation>
        <location evidence="1">Chromosome</location>
    </subcellularLocation>
    <subcellularLocation>
        <location evidence="2">Cytoplasm</location>
        <location evidence="2">Cytosol</location>
    </subcellularLocation>
    <subcellularLocation>
        <location evidence="3">Nucleus</location>
        <location evidence="3">Nucleolus</location>
    </subcellularLocation>
</comment>
<dbReference type="GO" id="GO:0005829">
    <property type="term" value="C:cytosol"/>
    <property type="evidence" value="ECO:0007669"/>
    <property type="project" value="UniProtKB-SubCell"/>
</dbReference>
<keyword evidence="18" id="KW-0804">Transcription</keyword>
<evidence type="ECO:0000256" key="20">
    <source>
        <dbReference type="ARBA" id="ARBA00024159"/>
    </source>
</evidence>
<evidence type="ECO:0000256" key="24">
    <source>
        <dbReference type="ARBA" id="ARBA00048339"/>
    </source>
</evidence>
<dbReference type="GO" id="GO:0070212">
    <property type="term" value="P:protein poly-ADP-ribosylation"/>
    <property type="evidence" value="ECO:0007669"/>
    <property type="project" value="TreeGrafter"/>
</dbReference>
<evidence type="ECO:0000256" key="12">
    <source>
        <dbReference type="ARBA" id="ARBA00022737"/>
    </source>
</evidence>
<feature type="domain" description="PARP catalytic" evidence="27">
    <location>
        <begin position="137"/>
        <end position="334"/>
    </location>
</feature>
<accession>A0A226E3V5</accession>
<gene>
    <name evidence="29" type="ORF">Fcan01_13075</name>
</gene>
<evidence type="ECO:0000313" key="30">
    <source>
        <dbReference type="Proteomes" id="UP000198287"/>
    </source>
</evidence>
<dbReference type="GO" id="GO:0140805">
    <property type="term" value="F:NAD+-protein-serine ADP-ribosyltransferase activity"/>
    <property type="evidence" value="ECO:0007669"/>
    <property type="project" value="RHEA"/>
</dbReference>
<evidence type="ECO:0000256" key="6">
    <source>
        <dbReference type="ARBA" id="ARBA00022499"/>
    </source>
</evidence>
<name>A0A226E3V5_FOLCA</name>
<keyword evidence="15" id="KW-0805">Transcription regulation</keyword>
<keyword evidence="30" id="KW-1185">Reference proteome</keyword>
<evidence type="ECO:0000256" key="22">
    <source>
        <dbReference type="ARBA" id="ARBA00033987"/>
    </source>
</evidence>
<dbReference type="Gene3D" id="1.20.142.10">
    <property type="entry name" value="Poly(ADP-ribose) polymerase, regulatory domain"/>
    <property type="match status" value="1"/>
</dbReference>
<dbReference type="PROSITE" id="PS51060">
    <property type="entry name" value="PARP_ALPHA_HD"/>
    <property type="match status" value="1"/>
</dbReference>
<evidence type="ECO:0000259" key="28">
    <source>
        <dbReference type="PROSITE" id="PS51060"/>
    </source>
</evidence>
<dbReference type="SUPFAM" id="SSF56399">
    <property type="entry name" value="ADP-ribosylation"/>
    <property type="match status" value="1"/>
</dbReference>
<keyword evidence="7" id="KW-0021">Allosteric enzyme</keyword>
<comment type="catalytic activity">
    <reaction evidence="24">
        <text>L-tyrosyl-[protein] + NAD(+) = O-(ADP-D-ribosyl)-L-tyrosyl-[protein] + nicotinamide + H(+)</text>
        <dbReference type="Rhea" id="RHEA:58236"/>
        <dbReference type="Rhea" id="RHEA-COMP:10136"/>
        <dbReference type="Rhea" id="RHEA-COMP:15092"/>
        <dbReference type="ChEBI" id="CHEBI:15378"/>
        <dbReference type="ChEBI" id="CHEBI:17154"/>
        <dbReference type="ChEBI" id="CHEBI:46858"/>
        <dbReference type="ChEBI" id="CHEBI:57540"/>
        <dbReference type="ChEBI" id="CHEBI:142557"/>
    </reaction>
    <physiologicalReaction direction="left-to-right" evidence="24">
        <dbReference type="Rhea" id="RHEA:58237"/>
    </physiologicalReaction>
</comment>
<keyword evidence="13" id="KW-0013">ADP-ribosylation</keyword>
<dbReference type="PANTHER" id="PTHR10459:SF112">
    <property type="entry name" value="POLY [ADP-RIBOSE] POLYMERASE 1"/>
    <property type="match status" value="1"/>
</dbReference>
<dbReference type="InterPro" id="IPR036616">
    <property type="entry name" value="Poly(ADP-ribose)pol_reg_dom_sf"/>
</dbReference>
<organism evidence="29 30">
    <name type="scientific">Folsomia candida</name>
    <name type="common">Springtail</name>
    <dbReference type="NCBI Taxonomy" id="158441"/>
    <lineage>
        <taxon>Eukaryota</taxon>
        <taxon>Metazoa</taxon>
        <taxon>Ecdysozoa</taxon>
        <taxon>Arthropoda</taxon>
        <taxon>Hexapoda</taxon>
        <taxon>Collembola</taxon>
        <taxon>Entomobryomorpha</taxon>
        <taxon>Isotomoidea</taxon>
        <taxon>Isotomidae</taxon>
        <taxon>Proisotominae</taxon>
        <taxon>Folsomia</taxon>
    </lineage>
</organism>
<dbReference type="GO" id="GO:0005694">
    <property type="term" value="C:chromosome"/>
    <property type="evidence" value="ECO:0007669"/>
    <property type="project" value="UniProtKB-SubCell"/>
</dbReference>
<comment type="caution">
    <text evidence="29">The sequence shown here is derived from an EMBL/GenBank/DDBJ whole genome shotgun (WGS) entry which is preliminary data.</text>
</comment>
<evidence type="ECO:0000256" key="17">
    <source>
        <dbReference type="ARBA" id="ARBA00023125"/>
    </source>
</evidence>
<keyword evidence="12" id="KW-0677">Repeat</keyword>
<evidence type="ECO:0000313" key="29">
    <source>
        <dbReference type="EMBL" id="OXA52273.1"/>
    </source>
</evidence>
<proteinExistence type="predicted"/>
<evidence type="ECO:0000256" key="5">
    <source>
        <dbReference type="ARBA" id="ARBA00022490"/>
    </source>
</evidence>
<evidence type="ECO:0000256" key="1">
    <source>
        <dbReference type="ARBA" id="ARBA00004286"/>
    </source>
</evidence>
<dbReference type="OMA" id="FADICSK"/>
<evidence type="ECO:0000256" key="9">
    <source>
        <dbReference type="ARBA" id="ARBA00022676"/>
    </source>
</evidence>
<keyword evidence="8" id="KW-0399">Innate immunity</keyword>
<comment type="catalytic activity">
    <reaction evidence="25">
        <text>L-seryl-[protein] + NAD(+) = O-(ADP-D-ribosyl)-L-seryl-[protein] + nicotinamide + H(+)</text>
        <dbReference type="Rhea" id="RHEA:58232"/>
        <dbReference type="Rhea" id="RHEA-COMP:9863"/>
        <dbReference type="Rhea" id="RHEA-COMP:15091"/>
        <dbReference type="ChEBI" id="CHEBI:15378"/>
        <dbReference type="ChEBI" id="CHEBI:17154"/>
        <dbReference type="ChEBI" id="CHEBI:29999"/>
        <dbReference type="ChEBI" id="CHEBI:57540"/>
        <dbReference type="ChEBI" id="CHEBI:142556"/>
    </reaction>
    <physiologicalReaction direction="left-to-right" evidence="25">
        <dbReference type="Rhea" id="RHEA:58233"/>
    </physiologicalReaction>
</comment>
<dbReference type="STRING" id="158441.A0A226E3V5"/>
<dbReference type="Proteomes" id="UP000198287">
    <property type="component" value="Unassembled WGS sequence"/>
</dbReference>
<keyword evidence="14" id="KW-0391">Immunity</keyword>
<dbReference type="AlphaFoldDB" id="A0A226E3V5"/>
<dbReference type="EMBL" id="LNIX01000007">
    <property type="protein sequence ID" value="OXA52273.1"/>
    <property type="molecule type" value="Genomic_DNA"/>
</dbReference>
<dbReference type="SUPFAM" id="SSF47587">
    <property type="entry name" value="Domain of poly(ADP-ribose) polymerase"/>
    <property type="match status" value="1"/>
</dbReference>
<dbReference type="GO" id="GO:0005730">
    <property type="term" value="C:nucleolus"/>
    <property type="evidence" value="ECO:0007669"/>
    <property type="project" value="UniProtKB-SubCell"/>
</dbReference>
<dbReference type="GO" id="GO:0140806">
    <property type="term" value="F:NAD+-protein-aspartate ADP-ribosyltransferase activity"/>
    <property type="evidence" value="ECO:0007669"/>
    <property type="project" value="RHEA"/>
</dbReference>
<evidence type="ECO:0000256" key="2">
    <source>
        <dbReference type="ARBA" id="ARBA00004514"/>
    </source>
</evidence>
<keyword evidence="6" id="KW-1017">Isopeptide bond</keyword>
<evidence type="ECO:0000256" key="11">
    <source>
        <dbReference type="ARBA" id="ARBA00022695"/>
    </source>
</evidence>
<dbReference type="GO" id="GO:0140808">
    <property type="term" value="F:NAD+-protein-tyrosine ADP-ribosyltransferase activity"/>
    <property type="evidence" value="ECO:0007669"/>
    <property type="project" value="RHEA"/>
</dbReference>
<dbReference type="GO" id="GO:0003950">
    <property type="term" value="F:NAD+ poly-ADP-ribosyltransferase activity"/>
    <property type="evidence" value="ECO:0007669"/>
    <property type="project" value="UniProtKB-UniRule"/>
</dbReference>
<dbReference type="InterPro" id="IPR012317">
    <property type="entry name" value="Poly(ADP-ribose)pol_cat_dom"/>
</dbReference>
<evidence type="ECO:0000256" key="23">
    <source>
        <dbReference type="ARBA" id="ARBA00048241"/>
    </source>
</evidence>
<keyword evidence="5" id="KW-0963">Cytoplasm</keyword>
<comment type="catalytic activity">
    <reaction evidence="21">
        <text>L-aspartyl-[protein] + NAD(+) = 4-O-(ADP-D-ribosyl)-L-aspartyl-[protein] + nicotinamide</text>
        <dbReference type="Rhea" id="RHEA:54424"/>
        <dbReference type="Rhea" id="RHEA-COMP:9867"/>
        <dbReference type="Rhea" id="RHEA-COMP:13832"/>
        <dbReference type="ChEBI" id="CHEBI:17154"/>
        <dbReference type="ChEBI" id="CHEBI:29961"/>
        <dbReference type="ChEBI" id="CHEBI:57540"/>
        <dbReference type="ChEBI" id="CHEBI:138102"/>
    </reaction>
    <physiologicalReaction direction="left-to-right" evidence="21">
        <dbReference type="Rhea" id="RHEA:54425"/>
    </physiologicalReaction>
</comment>
<evidence type="ECO:0000259" key="27">
    <source>
        <dbReference type="PROSITE" id="PS51059"/>
    </source>
</evidence>
<keyword evidence="17" id="KW-0238">DNA-binding</keyword>
<evidence type="ECO:0000256" key="19">
    <source>
        <dbReference type="ARBA" id="ARBA00023242"/>
    </source>
</evidence>
<evidence type="ECO:0000256" key="10">
    <source>
        <dbReference type="ARBA" id="ARBA00022679"/>
    </source>
</evidence>
<reference evidence="29 30" key="1">
    <citation type="submission" date="2015-12" db="EMBL/GenBank/DDBJ databases">
        <title>The genome of Folsomia candida.</title>
        <authorList>
            <person name="Faddeeva A."/>
            <person name="Derks M.F."/>
            <person name="Anvar Y."/>
            <person name="Smit S."/>
            <person name="Van Straalen N."/>
            <person name="Roelofs D."/>
        </authorList>
    </citation>
    <scope>NUCLEOTIDE SEQUENCE [LARGE SCALE GENOMIC DNA]</scope>
    <source>
        <strain evidence="29 30">VU population</strain>
        <tissue evidence="29">Whole body</tissue>
    </source>
</reference>
<feature type="domain" description="PARP alpha-helical" evidence="28">
    <location>
        <begin position="1"/>
        <end position="122"/>
    </location>
</feature>
<keyword evidence="9 26" id="KW-0328">Glycosyltransferase</keyword>
<evidence type="ECO:0000256" key="14">
    <source>
        <dbReference type="ARBA" id="ARBA00022859"/>
    </source>
</evidence>
<dbReference type="InterPro" id="IPR004102">
    <property type="entry name" value="Poly(ADP-ribose)pol_reg_dom"/>
</dbReference>
<dbReference type="PROSITE" id="PS51059">
    <property type="entry name" value="PARP_CATALYTIC"/>
    <property type="match status" value="1"/>
</dbReference>
<evidence type="ECO:0000256" key="13">
    <source>
        <dbReference type="ARBA" id="ARBA00022765"/>
    </source>
</evidence>
<keyword evidence="10 26" id="KW-0808">Transferase</keyword>
<keyword evidence="11" id="KW-0548">Nucleotidyltransferase</keyword>
<evidence type="ECO:0000256" key="7">
    <source>
        <dbReference type="ARBA" id="ARBA00022533"/>
    </source>
</evidence>
<evidence type="ECO:0000256" key="8">
    <source>
        <dbReference type="ARBA" id="ARBA00022588"/>
    </source>
</evidence>
<protein>
    <recommendedName>
        <fullName evidence="26">Poly [ADP-ribose] polymerase</fullName>
        <shortName evidence="26">PARP</shortName>
        <ecNumber evidence="26">2.4.2.-</ecNumber>
    </recommendedName>
</protein>
<dbReference type="Pfam" id="PF00644">
    <property type="entry name" value="PARP"/>
    <property type="match status" value="1"/>
</dbReference>
<keyword evidence="19" id="KW-0539">Nucleus</keyword>
<dbReference type="PANTHER" id="PTHR10459">
    <property type="entry name" value="DNA LIGASE"/>
    <property type="match status" value="1"/>
</dbReference>